<dbReference type="SUPFAM" id="SSF53686">
    <property type="entry name" value="Tryptophan synthase beta subunit-like PLP-dependent enzymes"/>
    <property type="match status" value="1"/>
</dbReference>
<keyword evidence="3" id="KW-0663">Pyridoxal phosphate</keyword>
<evidence type="ECO:0000313" key="7">
    <source>
        <dbReference type="Proteomes" id="UP000192936"/>
    </source>
</evidence>
<dbReference type="AlphaFoldDB" id="A0A1X7FGX8"/>
<accession>A0A1X7FGX8</accession>
<dbReference type="InterPro" id="IPR036052">
    <property type="entry name" value="TrpB-like_PALP_sf"/>
</dbReference>
<evidence type="ECO:0000256" key="3">
    <source>
        <dbReference type="ARBA" id="ARBA00022898"/>
    </source>
</evidence>
<dbReference type="PANTHER" id="PTHR48078">
    <property type="entry name" value="THREONINE DEHYDRATASE, MITOCHONDRIAL-RELATED"/>
    <property type="match status" value="1"/>
</dbReference>
<dbReference type="RefSeq" id="WP_085086350.1">
    <property type="nucleotide sequence ID" value="NZ_FXAK01000005.1"/>
</dbReference>
<dbReference type="OrthoDB" id="9811476at2"/>
<dbReference type="EMBL" id="FXAK01000005">
    <property type="protein sequence ID" value="SMF51924.1"/>
    <property type="molecule type" value="Genomic_DNA"/>
</dbReference>
<sequence>MFTAHADAARTLSVCTPVHNSDFEDRPVGNLLPAWLPLSAVTDAARRLSGQIVHTPLLHAPTLDRELWLKAEVFQATGAFKERGALNRLLRLTAPERAGGVVAMSAGNHAQGVALHAARLGVKATIVMPETAPRCKVERTAELGAEVVLHGATVGEAKGKALELAAERRLTFLHPYDDPDVIAGQGTVGLEILADRPDVDTVVVPVGGGGLLAGVAAAVKAQRPRVRVIGVRLARRGGPTLADGINVHALGKLPQAIVDTLVDRVVEVEEAEIAAAMRALHRSFGVVAEGAGAAGVAAVLGGRLGRTGRTVAVLSGRNVDGDTLARTLAA</sequence>
<comment type="cofactor">
    <cofactor evidence="1">
        <name>pyridoxal 5'-phosphate</name>
        <dbReference type="ChEBI" id="CHEBI:597326"/>
    </cofactor>
</comment>
<dbReference type="STRING" id="286727.SAMN02982917_2865"/>
<dbReference type="Proteomes" id="UP000192936">
    <property type="component" value="Unassembled WGS sequence"/>
</dbReference>
<reference evidence="6 7" key="1">
    <citation type="submission" date="2017-04" db="EMBL/GenBank/DDBJ databases">
        <authorList>
            <person name="Afonso C.L."/>
            <person name="Miller P.J."/>
            <person name="Scott M.A."/>
            <person name="Spackman E."/>
            <person name="Goraichik I."/>
            <person name="Dimitrov K.M."/>
            <person name="Suarez D.L."/>
            <person name="Swayne D.E."/>
        </authorList>
    </citation>
    <scope>NUCLEOTIDE SEQUENCE [LARGE SCALE GENOMIC DNA]</scope>
    <source>
        <strain evidence="6 7">A2P</strain>
    </source>
</reference>
<proteinExistence type="inferred from homology"/>
<protein>
    <submittedName>
        <fullName evidence="6">Threonine dehydratase</fullName>
    </submittedName>
</protein>
<dbReference type="FunFam" id="3.40.50.1100:FF:000005">
    <property type="entry name" value="Threonine dehydratase catabolic"/>
    <property type="match status" value="1"/>
</dbReference>
<keyword evidence="4" id="KW-0456">Lyase</keyword>
<dbReference type="GO" id="GO:0003941">
    <property type="term" value="F:L-serine ammonia-lyase activity"/>
    <property type="evidence" value="ECO:0007669"/>
    <property type="project" value="TreeGrafter"/>
</dbReference>
<dbReference type="Gene3D" id="3.40.50.1100">
    <property type="match status" value="2"/>
</dbReference>
<dbReference type="GO" id="GO:0006565">
    <property type="term" value="P:L-serine catabolic process"/>
    <property type="evidence" value="ECO:0007669"/>
    <property type="project" value="TreeGrafter"/>
</dbReference>
<feature type="domain" description="Tryptophan synthase beta chain-like PALP" evidence="5">
    <location>
        <begin position="50"/>
        <end position="316"/>
    </location>
</feature>
<evidence type="ECO:0000256" key="4">
    <source>
        <dbReference type="ARBA" id="ARBA00023239"/>
    </source>
</evidence>
<evidence type="ECO:0000313" key="6">
    <source>
        <dbReference type="EMBL" id="SMF51924.1"/>
    </source>
</evidence>
<organism evidence="6 7">
    <name type="scientific">Azospirillum oryzae</name>
    <dbReference type="NCBI Taxonomy" id="286727"/>
    <lineage>
        <taxon>Bacteria</taxon>
        <taxon>Pseudomonadati</taxon>
        <taxon>Pseudomonadota</taxon>
        <taxon>Alphaproteobacteria</taxon>
        <taxon>Rhodospirillales</taxon>
        <taxon>Azospirillaceae</taxon>
        <taxon>Azospirillum</taxon>
    </lineage>
</organism>
<evidence type="ECO:0000256" key="1">
    <source>
        <dbReference type="ARBA" id="ARBA00001933"/>
    </source>
</evidence>
<dbReference type="Pfam" id="PF00291">
    <property type="entry name" value="PALP"/>
    <property type="match status" value="1"/>
</dbReference>
<dbReference type="GO" id="GO:0006567">
    <property type="term" value="P:L-threonine catabolic process"/>
    <property type="evidence" value="ECO:0007669"/>
    <property type="project" value="TreeGrafter"/>
</dbReference>
<comment type="similarity">
    <text evidence="2">Belongs to the serine/threonine dehydratase family.</text>
</comment>
<dbReference type="PANTHER" id="PTHR48078:SF6">
    <property type="entry name" value="L-THREONINE DEHYDRATASE CATABOLIC TDCB"/>
    <property type="match status" value="1"/>
</dbReference>
<gene>
    <name evidence="6" type="ORF">SAMN02982917_2865</name>
</gene>
<dbReference type="InterPro" id="IPR001926">
    <property type="entry name" value="TrpB-like_PALP"/>
</dbReference>
<dbReference type="GO" id="GO:0009097">
    <property type="term" value="P:isoleucine biosynthetic process"/>
    <property type="evidence" value="ECO:0007669"/>
    <property type="project" value="TreeGrafter"/>
</dbReference>
<evidence type="ECO:0000259" key="5">
    <source>
        <dbReference type="Pfam" id="PF00291"/>
    </source>
</evidence>
<evidence type="ECO:0000256" key="2">
    <source>
        <dbReference type="ARBA" id="ARBA00010869"/>
    </source>
</evidence>
<name>A0A1X7FGX8_9PROT</name>
<dbReference type="GO" id="GO:0004794">
    <property type="term" value="F:threonine deaminase activity"/>
    <property type="evidence" value="ECO:0007669"/>
    <property type="project" value="TreeGrafter"/>
</dbReference>
<dbReference type="InterPro" id="IPR050147">
    <property type="entry name" value="Ser/Thr_Dehydratase"/>
</dbReference>